<dbReference type="EMBL" id="JEMT01015973">
    <property type="protein sequence ID" value="EXX71708.1"/>
    <property type="molecule type" value="Genomic_DNA"/>
</dbReference>
<evidence type="ECO:0000256" key="1">
    <source>
        <dbReference type="SAM" id="Coils"/>
    </source>
</evidence>
<feature type="coiled-coil region" evidence="1">
    <location>
        <begin position="62"/>
        <end position="103"/>
    </location>
</feature>
<keyword evidence="1" id="KW-0175">Coiled coil</keyword>
<evidence type="ECO:0000313" key="2">
    <source>
        <dbReference type="EMBL" id="EXX71708.1"/>
    </source>
</evidence>
<dbReference type="OrthoDB" id="2342528at2759"/>
<dbReference type="HOGENOM" id="CLU_1321500_0_0_1"/>
<comment type="caution">
    <text evidence="2">The sequence shown here is derived from an EMBL/GenBank/DDBJ whole genome shotgun (WGS) entry which is preliminary data.</text>
</comment>
<name>A0A015MY40_RHIIW</name>
<proteinExistence type="predicted"/>
<evidence type="ECO:0000313" key="3">
    <source>
        <dbReference type="Proteomes" id="UP000022910"/>
    </source>
</evidence>
<accession>A0A015MY40</accession>
<organism evidence="2 3">
    <name type="scientific">Rhizophagus irregularis (strain DAOM 197198w)</name>
    <name type="common">Glomus intraradices</name>
    <dbReference type="NCBI Taxonomy" id="1432141"/>
    <lineage>
        <taxon>Eukaryota</taxon>
        <taxon>Fungi</taxon>
        <taxon>Fungi incertae sedis</taxon>
        <taxon>Mucoromycota</taxon>
        <taxon>Glomeromycotina</taxon>
        <taxon>Glomeromycetes</taxon>
        <taxon>Glomerales</taxon>
        <taxon>Glomeraceae</taxon>
        <taxon>Rhizophagus</taxon>
    </lineage>
</organism>
<dbReference type="Gene3D" id="1.20.5.340">
    <property type="match status" value="1"/>
</dbReference>
<keyword evidence="3" id="KW-1185">Reference proteome</keyword>
<sequence>MKLKKFFNISFLSRHNNKTKTDYQTNSLNANLNEITVEPDTVDGLERSDENPQQVNSHDYSLAIILQKLSSLKNTIQEIKGEVKDVKGKVEKLDEKVEKLRTENGHIFEMIARNEIAKKHGQHYSECFVVFDINGLVRLSTPKEKLSSEELEYENQASILEHRTNKIANHIFEIKLIDKFEKNLKRARDVYPNSNLNDLYFRVNKLNC</sequence>
<reference evidence="2 3" key="1">
    <citation type="submission" date="2014-02" db="EMBL/GenBank/DDBJ databases">
        <title>Single nucleus genome sequencing reveals high similarity among nuclei of an endomycorrhizal fungus.</title>
        <authorList>
            <person name="Lin K."/>
            <person name="Geurts R."/>
            <person name="Zhang Z."/>
            <person name="Limpens E."/>
            <person name="Saunders D.G."/>
            <person name="Mu D."/>
            <person name="Pang E."/>
            <person name="Cao H."/>
            <person name="Cha H."/>
            <person name="Lin T."/>
            <person name="Zhou Q."/>
            <person name="Shang Y."/>
            <person name="Li Y."/>
            <person name="Ivanov S."/>
            <person name="Sharma T."/>
            <person name="Velzen R.V."/>
            <person name="Ruijter N.D."/>
            <person name="Aanen D.K."/>
            <person name="Win J."/>
            <person name="Kamoun S."/>
            <person name="Bisseling T."/>
            <person name="Huang S."/>
        </authorList>
    </citation>
    <scope>NUCLEOTIDE SEQUENCE [LARGE SCALE GENOMIC DNA]</scope>
    <source>
        <strain evidence="3">DAOM197198w</strain>
    </source>
</reference>
<gene>
    <name evidence="2" type="ORF">RirG_076050</name>
</gene>
<dbReference type="AlphaFoldDB" id="A0A015MY40"/>
<dbReference type="Proteomes" id="UP000022910">
    <property type="component" value="Unassembled WGS sequence"/>
</dbReference>
<protein>
    <submittedName>
        <fullName evidence="2">Uncharacterized protein</fullName>
    </submittedName>
</protein>